<sequence length="52" mass="6401">MNKKFKKLLIILIILLILEILIIFLNEKLQYRTSSYINIKHKFYKITNEVKY</sequence>
<proteinExistence type="predicted"/>
<keyword evidence="1" id="KW-1133">Transmembrane helix</keyword>
<gene>
    <name evidence="2" type="ORF">NCTC503_02078</name>
</gene>
<dbReference type="Proteomes" id="UP000308489">
    <property type="component" value="Chromosome 1"/>
</dbReference>
<dbReference type="AlphaFoldDB" id="A0A4U9RMF4"/>
<feature type="transmembrane region" description="Helical" evidence="1">
    <location>
        <begin position="7"/>
        <end position="25"/>
    </location>
</feature>
<accession>A0A4U9RMF4</accession>
<keyword evidence="1" id="KW-0812">Transmembrane</keyword>
<keyword evidence="1" id="KW-0472">Membrane</keyword>
<keyword evidence="3" id="KW-1185">Reference proteome</keyword>
<dbReference type="KEGG" id="hhw:NCTC503_02078"/>
<reference evidence="2 3" key="1">
    <citation type="submission" date="2019-05" db="EMBL/GenBank/DDBJ databases">
        <authorList>
            <consortium name="Pathogen Informatics"/>
        </authorList>
    </citation>
    <scope>NUCLEOTIDE SEQUENCE [LARGE SCALE GENOMIC DNA]</scope>
    <source>
        <strain evidence="2 3">NCTC503</strain>
    </source>
</reference>
<name>A0A4U9RMF4_HATHI</name>
<evidence type="ECO:0000256" key="1">
    <source>
        <dbReference type="SAM" id="Phobius"/>
    </source>
</evidence>
<protein>
    <submittedName>
        <fullName evidence="2">Uncharacterized protein</fullName>
    </submittedName>
</protein>
<evidence type="ECO:0000313" key="3">
    <source>
        <dbReference type="Proteomes" id="UP000308489"/>
    </source>
</evidence>
<organism evidence="2 3">
    <name type="scientific">Hathewaya histolytica</name>
    <name type="common">Clostridium histolyticum</name>
    <dbReference type="NCBI Taxonomy" id="1498"/>
    <lineage>
        <taxon>Bacteria</taxon>
        <taxon>Bacillati</taxon>
        <taxon>Bacillota</taxon>
        <taxon>Clostridia</taxon>
        <taxon>Eubacteriales</taxon>
        <taxon>Clostridiaceae</taxon>
        <taxon>Hathewaya</taxon>
    </lineage>
</organism>
<evidence type="ECO:0000313" key="2">
    <source>
        <dbReference type="EMBL" id="VTQ93265.1"/>
    </source>
</evidence>
<dbReference type="EMBL" id="LR590481">
    <property type="protein sequence ID" value="VTQ93265.1"/>
    <property type="molecule type" value="Genomic_DNA"/>
</dbReference>